<dbReference type="InterPro" id="IPR032717">
    <property type="entry name" value="Mss51_Znf"/>
</dbReference>
<dbReference type="Pfam" id="PF20179">
    <property type="entry name" value="MSS51_C"/>
    <property type="match status" value="1"/>
</dbReference>
<dbReference type="Pfam" id="PF13824">
    <property type="entry name" value="zf-Mss51"/>
    <property type="match status" value="1"/>
</dbReference>
<sequence>IGCCRSFLNLFGKSKATHCEDGLFFPFSQSPFPAVRARGDVIRSLAPCPVCPTDGHTHKENLSLVKYEFPDCGWPSHCSEEHWEMDEEHDKYCSCLRQVNEDEHDSRSGRKMPEFQLPGPQVYEEAMSFANWDLFWYTRGFPSMDTERSKRHARKLLTYPLTIGSVLHQNSGLTLNNQRVSLEGSRSLAVTQPVPQSSSSSPLSNTTQQTEVNAEEASEYVPNLYGVPSYTIPYFPQLTITGIQANYSEVHPQFQETFDPYTDAFFLFSPGFGFPSMTSLSEIDGRPLLQIASPSEWGAVVPAMLATRCAIFVTGFSPVDVERDIRSLEVAPDVMVGGCRF</sequence>
<organism evidence="4 5">
    <name type="scientific">Scleroderma citrinum Foug A</name>
    <dbReference type="NCBI Taxonomy" id="1036808"/>
    <lineage>
        <taxon>Eukaryota</taxon>
        <taxon>Fungi</taxon>
        <taxon>Dikarya</taxon>
        <taxon>Basidiomycota</taxon>
        <taxon>Agaricomycotina</taxon>
        <taxon>Agaricomycetes</taxon>
        <taxon>Agaricomycetidae</taxon>
        <taxon>Boletales</taxon>
        <taxon>Sclerodermatineae</taxon>
        <taxon>Sclerodermataceae</taxon>
        <taxon>Scleroderma</taxon>
    </lineage>
</organism>
<dbReference type="InterPro" id="IPR046824">
    <property type="entry name" value="Mss51-like_C"/>
</dbReference>
<evidence type="ECO:0000313" key="5">
    <source>
        <dbReference type="Proteomes" id="UP000053989"/>
    </source>
</evidence>
<keyword evidence="5" id="KW-1185">Reference proteome</keyword>
<feature type="region of interest" description="Disordered" evidence="1">
    <location>
        <begin position="184"/>
        <end position="215"/>
    </location>
</feature>
<dbReference type="FunCoup" id="A0A0C3DMQ2">
    <property type="interactions" value="73"/>
</dbReference>
<dbReference type="STRING" id="1036808.A0A0C3DMQ2"/>
<dbReference type="HOGENOM" id="CLU_033072_0_0_1"/>
<evidence type="ECO:0000259" key="2">
    <source>
        <dbReference type="Pfam" id="PF13824"/>
    </source>
</evidence>
<dbReference type="PANTHER" id="PTHR28069">
    <property type="entry name" value="GH20023P"/>
    <property type="match status" value="1"/>
</dbReference>
<gene>
    <name evidence="4" type="ORF">SCLCIDRAFT_1215545</name>
</gene>
<name>A0A0C3DMQ2_9AGAM</name>
<reference evidence="5" key="2">
    <citation type="submission" date="2015-01" db="EMBL/GenBank/DDBJ databases">
        <title>Evolutionary Origins and Diversification of the Mycorrhizal Mutualists.</title>
        <authorList>
            <consortium name="DOE Joint Genome Institute"/>
            <consortium name="Mycorrhizal Genomics Consortium"/>
            <person name="Kohler A."/>
            <person name="Kuo A."/>
            <person name="Nagy L.G."/>
            <person name="Floudas D."/>
            <person name="Copeland A."/>
            <person name="Barry K.W."/>
            <person name="Cichocki N."/>
            <person name="Veneault-Fourrey C."/>
            <person name="LaButti K."/>
            <person name="Lindquist E.A."/>
            <person name="Lipzen A."/>
            <person name="Lundell T."/>
            <person name="Morin E."/>
            <person name="Murat C."/>
            <person name="Riley R."/>
            <person name="Ohm R."/>
            <person name="Sun H."/>
            <person name="Tunlid A."/>
            <person name="Henrissat B."/>
            <person name="Grigoriev I.V."/>
            <person name="Hibbett D.S."/>
            <person name="Martin F."/>
        </authorList>
    </citation>
    <scope>NUCLEOTIDE SEQUENCE [LARGE SCALE GENOMIC DNA]</scope>
    <source>
        <strain evidence="5">Foug A</strain>
    </source>
</reference>
<dbReference type="EMBL" id="KN822046">
    <property type="protein sequence ID" value="KIM61930.1"/>
    <property type="molecule type" value="Genomic_DNA"/>
</dbReference>
<accession>A0A0C3DMQ2</accession>
<dbReference type="InParanoid" id="A0A0C3DMQ2"/>
<reference evidence="4 5" key="1">
    <citation type="submission" date="2014-04" db="EMBL/GenBank/DDBJ databases">
        <authorList>
            <consortium name="DOE Joint Genome Institute"/>
            <person name="Kuo A."/>
            <person name="Kohler A."/>
            <person name="Nagy L.G."/>
            <person name="Floudas D."/>
            <person name="Copeland A."/>
            <person name="Barry K.W."/>
            <person name="Cichocki N."/>
            <person name="Veneault-Fourrey C."/>
            <person name="LaButti K."/>
            <person name="Lindquist E.A."/>
            <person name="Lipzen A."/>
            <person name="Lundell T."/>
            <person name="Morin E."/>
            <person name="Murat C."/>
            <person name="Sun H."/>
            <person name="Tunlid A."/>
            <person name="Henrissat B."/>
            <person name="Grigoriev I.V."/>
            <person name="Hibbett D.S."/>
            <person name="Martin F."/>
            <person name="Nordberg H.P."/>
            <person name="Cantor M.N."/>
            <person name="Hua S.X."/>
        </authorList>
    </citation>
    <scope>NUCLEOTIDE SEQUENCE [LARGE SCALE GENOMIC DNA]</scope>
    <source>
        <strain evidence="4 5">Foug A</strain>
    </source>
</reference>
<evidence type="ECO:0000256" key="1">
    <source>
        <dbReference type="SAM" id="MobiDB-lite"/>
    </source>
</evidence>
<evidence type="ECO:0000313" key="4">
    <source>
        <dbReference type="EMBL" id="KIM61930.1"/>
    </source>
</evidence>
<dbReference type="Proteomes" id="UP000053989">
    <property type="component" value="Unassembled WGS sequence"/>
</dbReference>
<feature type="non-terminal residue" evidence="4">
    <location>
        <position position="1"/>
    </location>
</feature>
<feature type="domain" description="Mitochondrial splicing suppressor 51 zinc-finger" evidence="2">
    <location>
        <begin position="48"/>
        <end position="105"/>
    </location>
</feature>
<evidence type="ECO:0000259" key="3">
    <source>
        <dbReference type="Pfam" id="PF20179"/>
    </source>
</evidence>
<feature type="domain" description="Mitochondrial splicing suppressor 51-like C-terminal" evidence="3">
    <location>
        <begin position="225"/>
        <end position="328"/>
    </location>
</feature>
<dbReference type="OrthoDB" id="5282002at2759"/>
<protein>
    <submittedName>
        <fullName evidence="4">Uncharacterized protein</fullName>
    </submittedName>
</protein>
<dbReference type="AlphaFoldDB" id="A0A0C3DMQ2"/>
<dbReference type="PANTHER" id="PTHR28069:SF1">
    <property type="entry name" value="PROTEIN MSS51, MITOCHONDRIAL"/>
    <property type="match status" value="1"/>
</dbReference>
<proteinExistence type="predicted"/>
<feature type="compositionally biased region" description="Low complexity" evidence="1">
    <location>
        <begin position="191"/>
        <end position="210"/>
    </location>
</feature>